<protein>
    <submittedName>
        <fullName evidence="1">Uncharacterized protein</fullName>
    </submittedName>
</protein>
<organism evidence="1 2">
    <name type="scientific">Venustampulla echinocandica</name>
    <dbReference type="NCBI Taxonomy" id="2656787"/>
    <lineage>
        <taxon>Eukaryota</taxon>
        <taxon>Fungi</taxon>
        <taxon>Dikarya</taxon>
        <taxon>Ascomycota</taxon>
        <taxon>Pezizomycotina</taxon>
        <taxon>Leotiomycetes</taxon>
        <taxon>Helotiales</taxon>
        <taxon>Pleuroascaceae</taxon>
        <taxon>Venustampulla</taxon>
    </lineage>
</organism>
<dbReference type="Proteomes" id="UP000254866">
    <property type="component" value="Unassembled WGS sequence"/>
</dbReference>
<dbReference type="AlphaFoldDB" id="A0A370TX93"/>
<sequence>MSLTSRLLVLTAGAILFLAGTYFRYPRILDELVQMADSSAISSVPIEVTLSSDTTASSNLGKATIRVTLTNTSPHSISVLQWLSPLDTRAVAIGAFAFTSTRTNSLAPCLNLKLNRKLPESGSFPADANEIIRIPPKGTVEKEVEAKEPDVALTKGERYRVVAQGQWMRVWIHSGEIDQPEKLSLEDGISGEYKSNELEIEIEGS</sequence>
<dbReference type="OrthoDB" id="4664297at2759"/>
<proteinExistence type="predicted"/>
<evidence type="ECO:0000313" key="1">
    <source>
        <dbReference type="EMBL" id="RDL40147.1"/>
    </source>
</evidence>
<comment type="caution">
    <text evidence="1">The sequence shown here is derived from an EMBL/GenBank/DDBJ whole genome shotgun (WGS) entry which is preliminary data.</text>
</comment>
<reference evidence="1 2" key="1">
    <citation type="journal article" date="2018" name="IMA Fungus">
        <title>IMA Genome-F 9: Draft genome sequence of Annulohypoxylon stygium, Aspergillus mulundensis, Berkeleyomyces basicola (syn. Thielaviopsis basicola), Ceratocystis smalleyi, two Cercospora beticola strains, Coleophoma cylindrospora, Fusarium fracticaudum, Phialophora cf. hyalina, and Morchella septimelata.</title>
        <authorList>
            <person name="Wingfield B.D."/>
            <person name="Bills G.F."/>
            <person name="Dong Y."/>
            <person name="Huang W."/>
            <person name="Nel W.J."/>
            <person name="Swalarsk-Parry B.S."/>
            <person name="Vaghefi N."/>
            <person name="Wilken P.M."/>
            <person name="An Z."/>
            <person name="de Beer Z.W."/>
            <person name="De Vos L."/>
            <person name="Chen L."/>
            <person name="Duong T.A."/>
            <person name="Gao Y."/>
            <person name="Hammerbacher A."/>
            <person name="Kikkert J.R."/>
            <person name="Li Y."/>
            <person name="Li H."/>
            <person name="Li K."/>
            <person name="Li Q."/>
            <person name="Liu X."/>
            <person name="Ma X."/>
            <person name="Naidoo K."/>
            <person name="Pethybridge S.J."/>
            <person name="Sun J."/>
            <person name="Steenkamp E.T."/>
            <person name="van der Nest M.A."/>
            <person name="van Wyk S."/>
            <person name="Wingfield M.J."/>
            <person name="Xiong C."/>
            <person name="Yue Q."/>
            <person name="Zhang X."/>
        </authorList>
    </citation>
    <scope>NUCLEOTIDE SEQUENCE [LARGE SCALE GENOMIC DNA]</scope>
    <source>
        <strain evidence="1 2">BP 5553</strain>
    </source>
</reference>
<dbReference type="GeneID" id="43592975"/>
<evidence type="ECO:0000313" key="2">
    <source>
        <dbReference type="Proteomes" id="UP000254866"/>
    </source>
</evidence>
<dbReference type="RefSeq" id="XP_031872803.1">
    <property type="nucleotide sequence ID" value="XM_032008749.1"/>
</dbReference>
<accession>A0A370TX93</accession>
<dbReference type="Gene3D" id="2.60.40.2970">
    <property type="match status" value="1"/>
</dbReference>
<name>A0A370TX93_9HELO</name>
<keyword evidence="2" id="KW-1185">Reference proteome</keyword>
<dbReference type="EMBL" id="NPIC01000001">
    <property type="protein sequence ID" value="RDL40147.1"/>
    <property type="molecule type" value="Genomic_DNA"/>
</dbReference>
<gene>
    <name evidence="1" type="ORF">BP5553_00126</name>
</gene>